<accession>A0AA35X7C9</accession>
<reference evidence="2" key="1">
    <citation type="submission" date="2023-03" db="EMBL/GenBank/DDBJ databases">
        <authorList>
            <person name="Steffen K."/>
            <person name="Cardenas P."/>
        </authorList>
    </citation>
    <scope>NUCLEOTIDE SEQUENCE</scope>
</reference>
<keyword evidence="3" id="KW-1185">Reference proteome</keyword>
<name>A0AA35X7C9_GEOBA</name>
<evidence type="ECO:0000313" key="3">
    <source>
        <dbReference type="Proteomes" id="UP001174909"/>
    </source>
</evidence>
<gene>
    <name evidence="2" type="ORF">GBAR_LOCUS22510</name>
</gene>
<evidence type="ECO:0000313" key="2">
    <source>
        <dbReference type="EMBL" id="CAI8040377.1"/>
    </source>
</evidence>
<proteinExistence type="predicted"/>
<dbReference type="EMBL" id="CASHTH010003106">
    <property type="protein sequence ID" value="CAI8040377.1"/>
    <property type="molecule type" value="Genomic_DNA"/>
</dbReference>
<feature type="compositionally biased region" description="Low complexity" evidence="1">
    <location>
        <begin position="46"/>
        <end position="60"/>
    </location>
</feature>
<comment type="caution">
    <text evidence="2">The sequence shown here is derived from an EMBL/GenBank/DDBJ whole genome shotgun (WGS) entry which is preliminary data.</text>
</comment>
<protein>
    <submittedName>
        <fullName evidence="2">Uncharacterized protein</fullName>
    </submittedName>
</protein>
<feature type="region of interest" description="Disordered" evidence="1">
    <location>
        <begin position="45"/>
        <end position="81"/>
    </location>
</feature>
<dbReference type="Proteomes" id="UP001174909">
    <property type="component" value="Unassembled WGS sequence"/>
</dbReference>
<sequence>MLVRFSYVSAERASIPARTSAVAATTRCSRGLPVWSDSTDAVTAASCVSMPPSRRSSPSRADLRRRQRPSMVRWHAEDGVR</sequence>
<evidence type="ECO:0000256" key="1">
    <source>
        <dbReference type="SAM" id="MobiDB-lite"/>
    </source>
</evidence>
<organism evidence="2 3">
    <name type="scientific">Geodia barretti</name>
    <name type="common">Barrett's horny sponge</name>
    <dbReference type="NCBI Taxonomy" id="519541"/>
    <lineage>
        <taxon>Eukaryota</taxon>
        <taxon>Metazoa</taxon>
        <taxon>Porifera</taxon>
        <taxon>Demospongiae</taxon>
        <taxon>Heteroscleromorpha</taxon>
        <taxon>Tetractinellida</taxon>
        <taxon>Astrophorina</taxon>
        <taxon>Geodiidae</taxon>
        <taxon>Geodia</taxon>
    </lineage>
</organism>
<dbReference type="AlphaFoldDB" id="A0AA35X7C9"/>